<dbReference type="GO" id="GO:0008168">
    <property type="term" value="F:methyltransferase activity"/>
    <property type="evidence" value="ECO:0007669"/>
    <property type="project" value="UniProtKB-KW"/>
</dbReference>
<sequence length="286" mass="33140">MTAILYVGIERRSDKKKLMTTLEEYYNKFNEDKRLDSRHGRVEFQTSMHYIHKYLDQIAEETGKNRREIRILDIGAGTGRYSIALAEEGYDVTAVEFVKHNLGRLKQKCSLVKAYQGNALKLKRFEPESFDLVLLFGPMYHLKGEGEKLQALLEAKRVLKPDGVLLVAYIMNEFSVLTYAFKERHIREAVQEGMLDETFHCTEKGNELYSMVRLEDIAELNWQAGMERIQIIAADGAANYMRPFLNALDEDEFEQFITYHMATCERMDLMGASGHTVDILRKSREE</sequence>
<dbReference type="InterPro" id="IPR013216">
    <property type="entry name" value="Methyltransf_11"/>
</dbReference>
<evidence type="ECO:0000313" key="3">
    <source>
        <dbReference type="Proteomes" id="UP001207605"/>
    </source>
</evidence>
<accession>A0ABT2S817</accession>
<dbReference type="SUPFAM" id="SSF53335">
    <property type="entry name" value="S-adenosyl-L-methionine-dependent methyltransferases"/>
    <property type="match status" value="1"/>
</dbReference>
<reference evidence="2 3" key="1">
    <citation type="journal article" date="2021" name="ISME Commun">
        <title>Automated analysis of genomic sequences facilitates high-throughput and comprehensive description of bacteria.</title>
        <authorList>
            <person name="Hitch T.C.A."/>
        </authorList>
    </citation>
    <scope>NUCLEOTIDE SEQUENCE [LARGE SCALE GENOMIC DNA]</scope>
    <source>
        <strain evidence="2 3">Sanger_02</strain>
    </source>
</reference>
<evidence type="ECO:0000259" key="1">
    <source>
        <dbReference type="Pfam" id="PF08241"/>
    </source>
</evidence>
<evidence type="ECO:0000313" key="2">
    <source>
        <dbReference type="EMBL" id="MCU6700740.1"/>
    </source>
</evidence>
<keyword evidence="2" id="KW-0808">Transferase</keyword>
<keyword evidence="2" id="KW-0489">Methyltransferase</keyword>
<dbReference type="GO" id="GO:0032259">
    <property type="term" value="P:methylation"/>
    <property type="evidence" value="ECO:0007669"/>
    <property type="project" value="UniProtKB-KW"/>
</dbReference>
<organism evidence="2 3">
    <name type="scientific">Dorea ammoniilytica</name>
    <dbReference type="NCBI Taxonomy" id="2981788"/>
    <lineage>
        <taxon>Bacteria</taxon>
        <taxon>Bacillati</taxon>
        <taxon>Bacillota</taxon>
        <taxon>Clostridia</taxon>
        <taxon>Lachnospirales</taxon>
        <taxon>Lachnospiraceae</taxon>
        <taxon>Dorea</taxon>
    </lineage>
</organism>
<dbReference type="Proteomes" id="UP001207605">
    <property type="component" value="Unassembled WGS sequence"/>
</dbReference>
<gene>
    <name evidence="2" type="ORF">OCV65_10915</name>
</gene>
<dbReference type="CDD" id="cd02440">
    <property type="entry name" value="AdoMet_MTases"/>
    <property type="match status" value="1"/>
</dbReference>
<dbReference type="Gene3D" id="3.40.50.150">
    <property type="entry name" value="Vaccinia Virus protein VP39"/>
    <property type="match status" value="1"/>
</dbReference>
<dbReference type="RefSeq" id="WP_262582090.1">
    <property type="nucleotide sequence ID" value="NZ_JAOQJV010000017.1"/>
</dbReference>
<keyword evidence="3" id="KW-1185">Reference proteome</keyword>
<dbReference type="Pfam" id="PF08241">
    <property type="entry name" value="Methyltransf_11"/>
    <property type="match status" value="1"/>
</dbReference>
<dbReference type="EMBL" id="JAOQJV010000017">
    <property type="protein sequence ID" value="MCU6700740.1"/>
    <property type="molecule type" value="Genomic_DNA"/>
</dbReference>
<protein>
    <submittedName>
        <fullName evidence="2">Class I SAM-dependent methyltransferase</fullName>
    </submittedName>
</protein>
<name>A0ABT2S817_9FIRM</name>
<dbReference type="PANTHER" id="PTHR43464">
    <property type="entry name" value="METHYLTRANSFERASE"/>
    <property type="match status" value="1"/>
</dbReference>
<dbReference type="InterPro" id="IPR029063">
    <property type="entry name" value="SAM-dependent_MTases_sf"/>
</dbReference>
<comment type="caution">
    <text evidence="2">The sequence shown here is derived from an EMBL/GenBank/DDBJ whole genome shotgun (WGS) entry which is preliminary data.</text>
</comment>
<feature type="domain" description="Methyltransferase type 11" evidence="1">
    <location>
        <begin position="72"/>
        <end position="166"/>
    </location>
</feature>
<proteinExistence type="predicted"/>